<feature type="region of interest" description="Disordered" evidence="1">
    <location>
        <begin position="39"/>
        <end position="71"/>
    </location>
</feature>
<dbReference type="EMBL" id="CP002446">
    <property type="protein sequence ID" value="ADV28325.1"/>
    <property type="molecule type" value="Genomic_DNA"/>
</dbReference>
<dbReference type="PROSITE" id="PS51257">
    <property type="entry name" value="PROKAR_LIPOPROTEIN"/>
    <property type="match status" value="1"/>
</dbReference>
<sequence>MSRRARQRTARNDRATLWYAVAAAAVAVVWLACVFPASTPGAATDRPGAPRLADAGHDRGSDRGHPPAASR</sequence>
<protein>
    <submittedName>
        <fullName evidence="2">Uncharacterized protein</fullName>
    </submittedName>
</protein>
<evidence type="ECO:0000313" key="3">
    <source>
        <dbReference type="Proteomes" id="UP000008632"/>
    </source>
</evidence>
<dbReference type="Proteomes" id="UP000008632">
    <property type="component" value="Chromosome"/>
</dbReference>
<dbReference type="AlphaFoldDB" id="E6WWB7"/>
<feature type="compositionally biased region" description="Basic and acidic residues" evidence="1">
    <location>
        <begin position="54"/>
        <end position="65"/>
    </location>
</feature>
<dbReference type="HOGENOM" id="CLU_2737131_0_0_6"/>
<keyword evidence="3" id="KW-1185">Reference proteome</keyword>
<dbReference type="KEGG" id="psu:Psesu_2493"/>
<proteinExistence type="predicted"/>
<dbReference type="STRING" id="743721.Psesu_2493"/>
<accession>E6WWB7</accession>
<name>E6WWB7_PSEUU</name>
<evidence type="ECO:0000313" key="2">
    <source>
        <dbReference type="EMBL" id="ADV28325.1"/>
    </source>
</evidence>
<evidence type="ECO:0000256" key="1">
    <source>
        <dbReference type="SAM" id="MobiDB-lite"/>
    </source>
</evidence>
<dbReference type="RefSeq" id="WP_013536152.1">
    <property type="nucleotide sequence ID" value="NC_014924.1"/>
</dbReference>
<reference evidence="2 3" key="1">
    <citation type="submission" date="2011-01" db="EMBL/GenBank/DDBJ databases">
        <title>Complete sequence of Pseudoxanthomonas suwonensis 11-1.</title>
        <authorList>
            <consortium name="US DOE Joint Genome Institute"/>
            <person name="Lucas S."/>
            <person name="Copeland A."/>
            <person name="Lapidus A."/>
            <person name="Cheng J.-F."/>
            <person name="Goodwin L."/>
            <person name="Pitluck S."/>
            <person name="Teshima H."/>
            <person name="Detter J.C."/>
            <person name="Han C."/>
            <person name="Tapia R."/>
            <person name="Land M."/>
            <person name="Hauser L."/>
            <person name="Kyrpides N."/>
            <person name="Ivanova N."/>
            <person name="Ovchinnikova G."/>
            <person name="Siebers A.K."/>
            <person name="Allgaier M."/>
            <person name="Thelen M.P."/>
            <person name="Hugenholtz P."/>
            <person name="Gladden J."/>
            <person name="Woyke T."/>
        </authorList>
    </citation>
    <scope>NUCLEOTIDE SEQUENCE [LARGE SCALE GENOMIC DNA]</scope>
    <source>
        <strain evidence="3">11-1</strain>
    </source>
</reference>
<gene>
    <name evidence="2" type="ordered locus">Psesu_2493</name>
</gene>
<organism evidence="2 3">
    <name type="scientific">Pseudoxanthomonas suwonensis (strain 11-1)</name>
    <dbReference type="NCBI Taxonomy" id="743721"/>
    <lineage>
        <taxon>Bacteria</taxon>
        <taxon>Pseudomonadati</taxon>
        <taxon>Pseudomonadota</taxon>
        <taxon>Gammaproteobacteria</taxon>
        <taxon>Lysobacterales</taxon>
        <taxon>Lysobacteraceae</taxon>
        <taxon>Pseudoxanthomonas</taxon>
    </lineage>
</organism>